<dbReference type="NCBIfam" id="TIGR01909">
    <property type="entry name" value="C_GCAxxG_C_C"/>
    <property type="match status" value="1"/>
</dbReference>
<reference evidence="1 2" key="1">
    <citation type="journal article" date="2016" name="Sci. Rep.">
        <title>Accelerated dysbiosis of gut microbiota during aggravation of DSS-induced colitis by a butyrate-producing bacterium.</title>
        <authorList>
            <person name="Zhang Q."/>
            <person name="Wu Y."/>
            <person name="Wang J."/>
            <person name="Wu G."/>
            <person name="Long W."/>
            <person name="Xue Z."/>
            <person name="Wang L."/>
            <person name="Zhang X."/>
            <person name="Pang X."/>
            <person name="Zhao Y."/>
            <person name="Zhao L."/>
            <person name="Zhang C."/>
        </authorList>
    </citation>
    <scope>NUCLEOTIDE SEQUENCE [LARGE SCALE GENOMIC DNA]</scope>
    <source>
        <strain evidence="1 2">BPB5</strain>
    </source>
</reference>
<accession>A0A1Q2C8X5</accession>
<evidence type="ECO:0000313" key="2">
    <source>
        <dbReference type="Proteomes" id="UP000188159"/>
    </source>
</evidence>
<dbReference type="AlphaFoldDB" id="A0A1Q2C8X5"/>
<dbReference type="Pfam" id="PF09719">
    <property type="entry name" value="C_GCAxxG_C_C"/>
    <property type="match status" value="1"/>
</dbReference>
<sequence>MNKNRRTLQMSIKTDKAAQNHQKGYNCAQAVACAFAEEMGIDESIIFKMMEGHGLGMGCMEGTCGAITGAVAVIGALKSCGDIEKPVSKAATYKLSGELIKRFQEKNQATKCKDLKGIETGKVLRSCPGCIEDATAILEEILAE</sequence>
<dbReference type="InterPro" id="IPR010181">
    <property type="entry name" value="CGCAxxGCC_motif"/>
</dbReference>
<name>A0A1Q2C8X5_ANAHA</name>
<dbReference type="EMBL" id="CP012098">
    <property type="protein sequence ID" value="AQP40110.1"/>
    <property type="molecule type" value="Genomic_DNA"/>
</dbReference>
<organism evidence="1 2">
    <name type="scientific">Anaerostipes hadrus</name>
    <dbReference type="NCBI Taxonomy" id="649756"/>
    <lineage>
        <taxon>Bacteria</taxon>
        <taxon>Bacillati</taxon>
        <taxon>Bacillota</taxon>
        <taxon>Clostridia</taxon>
        <taxon>Lachnospirales</taxon>
        <taxon>Lachnospiraceae</taxon>
        <taxon>Anaerostipes</taxon>
    </lineage>
</organism>
<dbReference type="Proteomes" id="UP000188159">
    <property type="component" value="Chromosome"/>
</dbReference>
<evidence type="ECO:0000313" key="1">
    <source>
        <dbReference type="EMBL" id="AQP40110.1"/>
    </source>
</evidence>
<proteinExistence type="predicted"/>
<protein>
    <submittedName>
        <fullName evidence="1">C_GCAxxG_C_C family redox protein</fullName>
    </submittedName>
</protein>
<gene>
    <name evidence="1" type="ORF">DO83_11325</name>
</gene>